<accession>A0A1E1JXJ1</accession>
<dbReference type="Proteomes" id="UP000178912">
    <property type="component" value="Unassembled WGS sequence"/>
</dbReference>
<protein>
    <submittedName>
        <fullName evidence="1">Uncharacterized protein</fullName>
    </submittedName>
</protein>
<evidence type="ECO:0000313" key="2">
    <source>
        <dbReference type="Proteomes" id="UP000178912"/>
    </source>
</evidence>
<sequence length="83" mass="9506">MFQSPIYEKGSPISHFSCECRATQHENTSTNSSQKQPIKALAVLAMEQKHMMIFHNGFVLPQSDLVETIEQYLRIICRHIGTQ</sequence>
<keyword evidence="2" id="KW-1185">Reference proteome</keyword>
<name>A0A1E1JXJ1_9HELO</name>
<proteinExistence type="predicted"/>
<organism evidence="1 2">
    <name type="scientific">Rhynchosporium agropyri</name>
    <dbReference type="NCBI Taxonomy" id="914238"/>
    <lineage>
        <taxon>Eukaryota</taxon>
        <taxon>Fungi</taxon>
        <taxon>Dikarya</taxon>
        <taxon>Ascomycota</taxon>
        <taxon>Pezizomycotina</taxon>
        <taxon>Leotiomycetes</taxon>
        <taxon>Helotiales</taxon>
        <taxon>Ploettnerulaceae</taxon>
        <taxon>Rhynchosporium</taxon>
    </lineage>
</organism>
<dbReference type="EMBL" id="FJUX01000005">
    <property type="protein sequence ID" value="CZS90533.1"/>
    <property type="molecule type" value="Genomic_DNA"/>
</dbReference>
<reference evidence="2" key="1">
    <citation type="submission" date="2016-03" db="EMBL/GenBank/DDBJ databases">
        <authorList>
            <person name="Guldener U."/>
        </authorList>
    </citation>
    <scope>NUCLEOTIDE SEQUENCE [LARGE SCALE GENOMIC DNA]</scope>
    <source>
        <strain evidence="2">04CH-RAC-A.6.1</strain>
    </source>
</reference>
<evidence type="ECO:0000313" key="1">
    <source>
        <dbReference type="EMBL" id="CZS90533.1"/>
    </source>
</evidence>
<gene>
    <name evidence="1" type="ORF">RAG0_01581</name>
</gene>
<dbReference type="AlphaFoldDB" id="A0A1E1JXJ1"/>